<dbReference type="EMBL" id="CP114058">
    <property type="protein sequence ID" value="WAT01014.1"/>
    <property type="molecule type" value="Genomic_DNA"/>
</dbReference>
<gene>
    <name evidence="2" type="ORF">O1V66_19960</name>
</gene>
<name>A0ABY7HPL3_9GAMM</name>
<evidence type="ECO:0000313" key="2">
    <source>
        <dbReference type="EMBL" id="WAT01014.1"/>
    </source>
</evidence>
<sequence length="441" mass="50656">MTLSQLLFKSHTLFHPALPVSKDFNHKIQQIHERWPDVVVEVPERDRELVMKKLLALVQSWEWDEVKMSFICSGAPIVFNEDFRAREIFSPLQQFYLRETELTDSSSFLSAMMAAYIRSYQPGAEHTRKLSQSLTLAKENMGAKWRDILAALPELLDPQRAHIALATKMVTMDSPWQELRNVGIVRPHEPGVMSFAHQAYVELLSPDLDQKVVIEKLFDWLKPEGRAALMFGAAETINALLAPWIKTQPDERLSRYLTDKLVELYGDPRLGLGGIWGGVEEACRNTIINWLTRENILFFLDVVSDVEDSHMWEPRRKFWLGLYNQEKITSAWVAFSDQAAFHARAIKRSMKDASTLSFGSQTARGSRTNTSLLILRIGDCIVVEGSHNYKVHIFRINNDKAPQLFQLGYDCDTIRWIPDSISIPHLGQWQSKVLEQIEYLS</sequence>
<dbReference type="Pfam" id="PF15611">
    <property type="entry name" value="EH_Signature"/>
    <property type="match status" value="1"/>
</dbReference>
<protein>
    <submittedName>
        <fullName evidence="2">EH signature domain-containing protein</fullName>
    </submittedName>
</protein>
<dbReference type="InterPro" id="IPR028943">
    <property type="entry name" value="ZorC_EH_Signature_dom"/>
</dbReference>
<organism evidence="2 3">
    <name type="scientific">Rouxiella chamberiensis</name>
    <dbReference type="NCBI Taxonomy" id="1513468"/>
    <lineage>
        <taxon>Bacteria</taxon>
        <taxon>Pseudomonadati</taxon>
        <taxon>Pseudomonadota</taxon>
        <taxon>Gammaproteobacteria</taxon>
        <taxon>Enterobacterales</taxon>
        <taxon>Yersiniaceae</taxon>
        <taxon>Rouxiella</taxon>
    </lineage>
</organism>
<keyword evidence="3" id="KW-1185">Reference proteome</keyword>
<dbReference type="RefSeq" id="WP_045049073.1">
    <property type="nucleotide sequence ID" value="NZ_CP114058.1"/>
</dbReference>
<reference evidence="2" key="1">
    <citation type="submission" date="2022-12" db="EMBL/GenBank/DDBJ databases">
        <title>Complete genome sequence of an Australian strain of Rouxiella badensis DAR84756 and resolution of the R. badensis DSM100043 and R. chamberiensis DSM28324 genomes.</title>
        <authorList>
            <person name="Paul S."/>
            <person name="Anderson P.J."/>
            <person name="Maynard G."/>
            <person name="Dyall-Smith M."/>
            <person name="Kudinha T."/>
        </authorList>
    </citation>
    <scope>NUCLEOTIDE SEQUENCE</scope>
    <source>
        <strain evidence="2">DSM 28324</strain>
    </source>
</reference>
<accession>A0ABY7HPL3</accession>
<feature type="domain" description="Zorya protein ZorC EH" evidence="1">
    <location>
        <begin position="105"/>
        <end position="415"/>
    </location>
</feature>
<proteinExistence type="predicted"/>
<dbReference type="Proteomes" id="UP001164712">
    <property type="component" value="Chromosome"/>
</dbReference>
<evidence type="ECO:0000259" key="1">
    <source>
        <dbReference type="Pfam" id="PF15611"/>
    </source>
</evidence>
<evidence type="ECO:0000313" key="3">
    <source>
        <dbReference type="Proteomes" id="UP001164712"/>
    </source>
</evidence>